<dbReference type="Proteomes" id="UP000060630">
    <property type="component" value="Unassembled WGS sequence"/>
</dbReference>
<reference evidence="1 2" key="1">
    <citation type="submission" date="2015-11" db="EMBL/GenBank/DDBJ databases">
        <title>Expanding the genomic diversity of Burkholderia species for the development of highly accurate diagnostics.</title>
        <authorList>
            <person name="Sahl J."/>
            <person name="Keim P."/>
            <person name="Wagner D."/>
        </authorList>
    </citation>
    <scope>NUCLEOTIDE SEQUENCE [LARGE SCALE GENOMIC DNA]</scope>
    <source>
        <strain evidence="1 2">MSMB2087WGS</strain>
    </source>
</reference>
<dbReference type="AlphaFoldDB" id="A0A106QCV4"/>
<sequence>MADANEKRKSAPTEKMIAAGKAAAERHGVKLPQDFETDFDVCKQFLDEYLTKPSPKALSFAERIATDKGLTIPDEVRLNAKELSAWIDANK</sequence>
<evidence type="ECO:0000313" key="1">
    <source>
        <dbReference type="EMBL" id="KWA83887.1"/>
    </source>
</evidence>
<gene>
    <name evidence="1" type="ORF">WL29_21205</name>
</gene>
<proteinExistence type="predicted"/>
<dbReference type="EMBL" id="LPHD01000049">
    <property type="protein sequence ID" value="KWA83887.1"/>
    <property type="molecule type" value="Genomic_DNA"/>
</dbReference>
<name>A0A106QCV4_9BURK</name>
<dbReference type="RefSeq" id="WP_060192155.1">
    <property type="nucleotide sequence ID" value="NZ_LPHD01000049.1"/>
</dbReference>
<accession>A0A106QCV4</accession>
<organism evidence="1 2">
    <name type="scientific">Burkholderia ubonensis</name>
    <dbReference type="NCBI Taxonomy" id="101571"/>
    <lineage>
        <taxon>Bacteria</taxon>
        <taxon>Pseudomonadati</taxon>
        <taxon>Pseudomonadota</taxon>
        <taxon>Betaproteobacteria</taxon>
        <taxon>Burkholderiales</taxon>
        <taxon>Burkholderiaceae</taxon>
        <taxon>Burkholderia</taxon>
        <taxon>Burkholderia cepacia complex</taxon>
    </lineage>
</organism>
<comment type="caution">
    <text evidence="1">The sequence shown here is derived from an EMBL/GenBank/DDBJ whole genome shotgun (WGS) entry which is preliminary data.</text>
</comment>
<protein>
    <submittedName>
        <fullName evidence="1">Uncharacterized protein</fullName>
    </submittedName>
</protein>
<evidence type="ECO:0000313" key="2">
    <source>
        <dbReference type="Proteomes" id="UP000060630"/>
    </source>
</evidence>